<gene>
    <name evidence="3" type="ORF">SAMN02583745_01253</name>
</gene>
<dbReference type="Pfam" id="PF01145">
    <property type="entry name" value="Band_7"/>
    <property type="match status" value="1"/>
</dbReference>
<dbReference type="RefSeq" id="WP_093318694.1">
    <property type="nucleotide sequence ID" value="NZ_FOHV01000008.1"/>
</dbReference>
<organism evidence="3 4">
    <name type="scientific">Thorsellia anophelis DSM 18579</name>
    <dbReference type="NCBI Taxonomy" id="1123402"/>
    <lineage>
        <taxon>Bacteria</taxon>
        <taxon>Pseudomonadati</taxon>
        <taxon>Pseudomonadota</taxon>
        <taxon>Gammaproteobacteria</taxon>
        <taxon>Enterobacterales</taxon>
        <taxon>Thorselliaceae</taxon>
        <taxon>Thorsellia</taxon>
    </lineage>
</organism>
<evidence type="ECO:0000313" key="3">
    <source>
        <dbReference type="EMBL" id="SET06200.1"/>
    </source>
</evidence>
<keyword evidence="1" id="KW-0175">Coiled coil</keyword>
<dbReference type="AlphaFoldDB" id="A0A1I0BHX9"/>
<feature type="domain" description="Band 7" evidence="2">
    <location>
        <begin position="43"/>
        <end position="282"/>
    </location>
</feature>
<name>A0A1I0BHX9_9GAMM</name>
<accession>A0A1I0BHX9</accession>
<sequence>MSQVSSFFTPKRIILAIGIVSIAGIAKSSVLMTDAGYTYIYQNNITGTLDVFSEPGIHFRMPFLSKITRYDQVVTVSFGNNQGEAFYQRLEALPVRFADTYTGTVPATFRFRLSHDPKEITTMHREFRSNDNLIESMLIKNARNVTVITATQYTGEEFFQGGLNQFKAQLSDQLINGIYSTERRQVEIDQVDLVPVGLDQDDSNKLQPTKQLVWKTVPIENEQGQPIRQDNPLKQYGITVTQVTIGDPAPEEQLDKLLTDKKKLVAERIRAIQEQETSKAQAKTEQLRKEIQRTREVQDAQRTKELAVISQQKDVEVARQIAERELVEERKKKDIATLTKAKELEISKANLEIQKANALSSEYEAKAIREKGIAEADVLSAKYGALGQHENVYLAELNRDVAKQLYENLPNFKISMPQNYINGSNGNLTSNLDVITGLSALGIMEKTQELKASKDNE</sequence>
<dbReference type="Proteomes" id="UP000242642">
    <property type="component" value="Unassembled WGS sequence"/>
</dbReference>
<protein>
    <submittedName>
        <fullName evidence="3">SPFH domain / Band 7 family protein</fullName>
    </submittedName>
</protein>
<reference evidence="4" key="1">
    <citation type="submission" date="2016-10" db="EMBL/GenBank/DDBJ databases">
        <authorList>
            <person name="Varghese N."/>
            <person name="Submissions S."/>
        </authorList>
    </citation>
    <scope>NUCLEOTIDE SEQUENCE [LARGE SCALE GENOMIC DNA]</scope>
    <source>
        <strain evidence="4">DSM 18579</strain>
    </source>
</reference>
<proteinExistence type="predicted"/>
<feature type="coiled-coil region" evidence="1">
    <location>
        <begin position="270"/>
        <end position="297"/>
    </location>
</feature>
<dbReference type="OrthoDB" id="5826341at2"/>
<evidence type="ECO:0000256" key="1">
    <source>
        <dbReference type="SAM" id="Coils"/>
    </source>
</evidence>
<evidence type="ECO:0000259" key="2">
    <source>
        <dbReference type="Pfam" id="PF01145"/>
    </source>
</evidence>
<dbReference type="EMBL" id="FOHV01000008">
    <property type="protein sequence ID" value="SET06200.1"/>
    <property type="molecule type" value="Genomic_DNA"/>
</dbReference>
<keyword evidence="4" id="KW-1185">Reference proteome</keyword>
<dbReference type="InterPro" id="IPR001107">
    <property type="entry name" value="Band_7"/>
</dbReference>
<evidence type="ECO:0000313" key="4">
    <source>
        <dbReference type="Proteomes" id="UP000242642"/>
    </source>
</evidence>
<dbReference type="STRING" id="1123402.SAMN02583745_01253"/>